<accession>A0A7U8GTS6</accession>
<dbReference type="GO" id="GO:0007165">
    <property type="term" value="P:signal transduction"/>
    <property type="evidence" value="ECO:0007669"/>
    <property type="project" value="InterPro"/>
</dbReference>
<organism evidence="8 9">
    <name type="scientific">Neptuniibacter caesariensis</name>
    <dbReference type="NCBI Taxonomy" id="207954"/>
    <lineage>
        <taxon>Bacteria</taxon>
        <taxon>Pseudomonadati</taxon>
        <taxon>Pseudomonadota</taxon>
        <taxon>Gammaproteobacteria</taxon>
        <taxon>Oceanospirillales</taxon>
        <taxon>Oceanospirillaceae</taxon>
        <taxon>Neptuniibacter</taxon>
    </lineage>
</organism>
<comment type="caution">
    <text evidence="8">The sequence shown here is derived from an EMBL/GenBank/DDBJ whole genome shotgun (WGS) entry which is preliminary data.</text>
</comment>
<keyword evidence="5" id="KW-0812">Transmembrane</keyword>
<gene>
    <name evidence="8" type="ORF">MED92_05953</name>
</gene>
<dbReference type="EMBL" id="AAOW01000002">
    <property type="protein sequence ID" value="EAR62638.1"/>
    <property type="molecule type" value="Genomic_DNA"/>
</dbReference>
<dbReference type="CDD" id="cd01949">
    <property type="entry name" value="GGDEF"/>
    <property type="match status" value="1"/>
</dbReference>
<dbReference type="InterPro" id="IPR033462">
    <property type="entry name" value="Cache_3-Cache_2"/>
</dbReference>
<dbReference type="OrthoDB" id="5496380at2"/>
<dbReference type="AlphaFoldDB" id="A0A7U8GTS6"/>
<sequence length="619" mass="70691">MKRPGLKWELMLLCVVLVTIPTTLMGALGYYSYQSFAESALESQLKQRSEEMHALANTFIEQKDRVLKREEALVLKRIESIALTSQQVLLTLPVSMKPKIEGEDPDPHRILQKLSDIRLNRGGHIFLLDDNNSPVFNSALLENHSRPRFYNHFLGLIEEAMPLLLSGEIISIRYPWNLTEKGNYHYRQTALAYLENWQMVLGVTINETDYKSTAFERKLQNQLRNRLAIERIGDRGYIWVLNSKGEYIVSRDHLRDGENMSNVIDQNGQSLVQYMVNQAISQPIGDSKMIYYQWRNIGEEKPHPKAAAVTYVSEWDWVIGASADLDEFYAGLNDIQKQIFYICIVFILLSSAIAYFLAQRITHPIEYIEALATKAADGDLSVKVDRRQISETAEIHSMANAFSTMITNLNRLVLQKERNTVELARQNVALHESEEKLKAALQALEDEKQKLHTQAITDPLTGLLNRRGFSIAGNKEWQYHLRTRNPLTIAMIDIDYFKRINDEHSHSVGDDVLVELARHLTEHMRQSDLVARIGGEEFALILNQPLPEAEIGLERLRELIEHSPVTSADEQIHYTISIGAVEACRRFISLEAALDAADNNLYAAKRRGRNRVVSELKSA</sequence>
<name>A0A7U8GTS6_NEPCE</name>
<dbReference type="PANTHER" id="PTHR45138:SF9">
    <property type="entry name" value="DIGUANYLATE CYCLASE DGCM-RELATED"/>
    <property type="match status" value="1"/>
</dbReference>
<evidence type="ECO:0000259" key="7">
    <source>
        <dbReference type="PROSITE" id="PS50887"/>
    </source>
</evidence>
<reference evidence="8 9" key="1">
    <citation type="submission" date="2006-02" db="EMBL/GenBank/DDBJ databases">
        <authorList>
            <person name="Pinhassi J."/>
            <person name="Pedros-Alio C."/>
            <person name="Ferriera S."/>
            <person name="Johnson J."/>
            <person name="Kravitz S."/>
            <person name="Halpern A."/>
            <person name="Remington K."/>
            <person name="Beeson K."/>
            <person name="Tran B."/>
            <person name="Rogers Y.-H."/>
            <person name="Friedman R."/>
            <person name="Venter J.C."/>
        </authorList>
    </citation>
    <scope>NUCLEOTIDE SEQUENCE [LARGE SCALE GENOMIC DNA]</scope>
    <source>
        <strain evidence="8 9">MED92</strain>
    </source>
</reference>
<dbReference type="InterPro" id="IPR003660">
    <property type="entry name" value="HAMP_dom"/>
</dbReference>
<dbReference type="SUPFAM" id="SSF55073">
    <property type="entry name" value="Nucleotide cyclase"/>
    <property type="match status" value="1"/>
</dbReference>
<dbReference type="GO" id="GO:0052621">
    <property type="term" value="F:diguanylate cyclase activity"/>
    <property type="evidence" value="ECO:0007669"/>
    <property type="project" value="UniProtKB-EC"/>
</dbReference>
<dbReference type="SUPFAM" id="SSF158472">
    <property type="entry name" value="HAMP domain-like"/>
    <property type="match status" value="1"/>
</dbReference>
<keyword evidence="5" id="KW-0472">Membrane</keyword>
<dbReference type="Gene3D" id="3.30.450.20">
    <property type="entry name" value="PAS domain"/>
    <property type="match status" value="1"/>
</dbReference>
<dbReference type="SMART" id="SM00267">
    <property type="entry name" value="GGDEF"/>
    <property type="match status" value="1"/>
</dbReference>
<keyword evidence="9" id="KW-1185">Reference proteome</keyword>
<dbReference type="Pfam" id="PF17201">
    <property type="entry name" value="Cache_3-Cache_2"/>
    <property type="match status" value="1"/>
</dbReference>
<feature type="transmembrane region" description="Helical" evidence="5">
    <location>
        <begin position="339"/>
        <end position="358"/>
    </location>
</feature>
<dbReference type="SMART" id="SM00304">
    <property type="entry name" value="HAMP"/>
    <property type="match status" value="1"/>
</dbReference>
<dbReference type="EC" id="2.7.7.65" evidence="2"/>
<dbReference type="NCBIfam" id="TIGR00254">
    <property type="entry name" value="GGDEF"/>
    <property type="match status" value="1"/>
</dbReference>
<protein>
    <recommendedName>
        <fullName evidence="2">diguanylate cyclase</fullName>
        <ecNumber evidence="2">2.7.7.65</ecNumber>
    </recommendedName>
</protein>
<dbReference type="CDD" id="cd06225">
    <property type="entry name" value="HAMP"/>
    <property type="match status" value="1"/>
</dbReference>
<dbReference type="Gene3D" id="6.10.340.10">
    <property type="match status" value="1"/>
</dbReference>
<feature type="domain" description="HAMP" evidence="6">
    <location>
        <begin position="359"/>
        <end position="414"/>
    </location>
</feature>
<evidence type="ECO:0000313" key="9">
    <source>
        <dbReference type="Proteomes" id="UP000002171"/>
    </source>
</evidence>
<evidence type="ECO:0000256" key="2">
    <source>
        <dbReference type="ARBA" id="ARBA00012528"/>
    </source>
</evidence>
<dbReference type="InterPro" id="IPR050469">
    <property type="entry name" value="Diguanylate_Cyclase"/>
</dbReference>
<dbReference type="Pfam" id="PF00672">
    <property type="entry name" value="HAMP"/>
    <property type="match status" value="1"/>
</dbReference>
<dbReference type="PROSITE" id="PS50885">
    <property type="entry name" value="HAMP"/>
    <property type="match status" value="1"/>
</dbReference>
<feature type="coiled-coil region" evidence="4">
    <location>
        <begin position="414"/>
        <end position="454"/>
    </location>
</feature>
<keyword evidence="5" id="KW-1133">Transmembrane helix</keyword>
<dbReference type="Proteomes" id="UP000002171">
    <property type="component" value="Unassembled WGS sequence"/>
</dbReference>
<feature type="transmembrane region" description="Helical" evidence="5">
    <location>
        <begin position="12"/>
        <end position="33"/>
    </location>
</feature>
<evidence type="ECO:0000256" key="5">
    <source>
        <dbReference type="SAM" id="Phobius"/>
    </source>
</evidence>
<dbReference type="InterPro" id="IPR043128">
    <property type="entry name" value="Rev_trsase/Diguanyl_cyclase"/>
</dbReference>
<dbReference type="GO" id="GO:0016020">
    <property type="term" value="C:membrane"/>
    <property type="evidence" value="ECO:0007669"/>
    <property type="project" value="InterPro"/>
</dbReference>
<keyword evidence="8" id="KW-0418">Kinase</keyword>
<comment type="cofactor">
    <cofactor evidence="1">
        <name>Mg(2+)</name>
        <dbReference type="ChEBI" id="CHEBI:18420"/>
    </cofactor>
</comment>
<dbReference type="PANTHER" id="PTHR45138">
    <property type="entry name" value="REGULATORY COMPONENTS OF SENSORY TRANSDUCTION SYSTEM"/>
    <property type="match status" value="1"/>
</dbReference>
<dbReference type="Gene3D" id="3.30.70.270">
    <property type="match status" value="1"/>
</dbReference>
<evidence type="ECO:0000313" key="8">
    <source>
        <dbReference type="EMBL" id="EAR62638.1"/>
    </source>
</evidence>
<evidence type="ECO:0000259" key="6">
    <source>
        <dbReference type="PROSITE" id="PS50885"/>
    </source>
</evidence>
<evidence type="ECO:0000256" key="4">
    <source>
        <dbReference type="SAM" id="Coils"/>
    </source>
</evidence>
<dbReference type="Pfam" id="PF00990">
    <property type="entry name" value="GGDEF"/>
    <property type="match status" value="1"/>
</dbReference>
<dbReference type="InterPro" id="IPR029787">
    <property type="entry name" value="Nucleotide_cyclase"/>
</dbReference>
<comment type="catalytic activity">
    <reaction evidence="3">
        <text>2 GTP = 3',3'-c-di-GMP + 2 diphosphate</text>
        <dbReference type="Rhea" id="RHEA:24898"/>
        <dbReference type="ChEBI" id="CHEBI:33019"/>
        <dbReference type="ChEBI" id="CHEBI:37565"/>
        <dbReference type="ChEBI" id="CHEBI:58805"/>
        <dbReference type="EC" id="2.7.7.65"/>
    </reaction>
</comment>
<dbReference type="GO" id="GO:0016301">
    <property type="term" value="F:kinase activity"/>
    <property type="evidence" value="ECO:0007669"/>
    <property type="project" value="UniProtKB-KW"/>
</dbReference>
<keyword evidence="8" id="KW-0808">Transferase</keyword>
<dbReference type="PROSITE" id="PS50887">
    <property type="entry name" value="GGDEF"/>
    <property type="match status" value="1"/>
</dbReference>
<keyword evidence="4" id="KW-0175">Coiled coil</keyword>
<evidence type="ECO:0000256" key="1">
    <source>
        <dbReference type="ARBA" id="ARBA00001946"/>
    </source>
</evidence>
<dbReference type="FunFam" id="3.30.70.270:FF:000001">
    <property type="entry name" value="Diguanylate cyclase domain protein"/>
    <property type="match status" value="1"/>
</dbReference>
<feature type="domain" description="GGDEF" evidence="7">
    <location>
        <begin position="485"/>
        <end position="617"/>
    </location>
</feature>
<evidence type="ECO:0000256" key="3">
    <source>
        <dbReference type="ARBA" id="ARBA00034247"/>
    </source>
</evidence>
<proteinExistence type="predicted"/>
<dbReference type="InterPro" id="IPR000160">
    <property type="entry name" value="GGDEF_dom"/>
</dbReference>
<dbReference type="RefSeq" id="WP_007021656.1">
    <property type="nucleotide sequence ID" value="NZ_CH724126.1"/>
</dbReference>